<name>A0A7S2K911_9DINO</name>
<proteinExistence type="predicted"/>
<organism evidence="2">
    <name type="scientific">Zooxanthella nutricula</name>
    <dbReference type="NCBI Taxonomy" id="1333877"/>
    <lineage>
        <taxon>Eukaryota</taxon>
        <taxon>Sar</taxon>
        <taxon>Alveolata</taxon>
        <taxon>Dinophyceae</taxon>
        <taxon>Peridiniales</taxon>
        <taxon>Peridiniales incertae sedis</taxon>
        <taxon>Zooxanthella</taxon>
    </lineage>
</organism>
<dbReference type="Pfam" id="PF02225">
    <property type="entry name" value="PA"/>
    <property type="match status" value="1"/>
</dbReference>
<protein>
    <recommendedName>
        <fullName evidence="1">PA domain-containing protein</fullName>
    </recommendedName>
</protein>
<sequence>MLAEAPAQELELPLHSNQDMPSTSGDEEGRAKSIAEECTASRLRLIVVDIVASVAFWYALCFVNIPEWAGWTFLTCLVFTMTAWRVYRAYGALDGPNEDVPYTCGYVRQGPREMFLVATIHISPRAPRDVEEVIEKTRPDIAMIELDEDRLNRMRDEPSQEAPLEPMPEDLQPITISGRGSETTTFRAQRASWNGEWAGEVLRGSVVYDEGNAHGLKALDAAVAEGNLVLVERGSSNGEFAPFAWKAFLAHQAGAEAVLVINSFSGPLPMNRLGGDESLKGSLQVFRRTWSCGFPPVPVMLLTREDGERLRTMCLENRGRDAPAAELQVMPDSFPRRTLRKRLCHGCALIFSGIGILYSIIQCFSVEVGGEFLMAEIAAHQRGIPCACIDVDLDRFWARLGAALVPTPCNIFQSLWAWLAFPRVVFRFFFPPQGNIDVLGSMFLHGASFPCRTWIAFVLAGFCASRVTNLILELFGMAGEQAAERSGAVTVHSKEDRDLVQAYIMLLIEMYMLPQIYSAVADSRDEAMYQKMLAKRRSSNVNRCVVVVGAGHANGIIQRARERGL</sequence>
<accession>A0A7S2K911</accession>
<dbReference type="PANTHER" id="PTHR21530:SF7">
    <property type="entry name" value="TRAB DOMAIN-CONTAINING PROTEIN"/>
    <property type="match status" value="1"/>
</dbReference>
<dbReference type="Gene3D" id="3.50.30.30">
    <property type="match status" value="1"/>
</dbReference>
<feature type="domain" description="PA" evidence="1">
    <location>
        <begin position="204"/>
        <end position="310"/>
    </location>
</feature>
<evidence type="ECO:0000259" key="1">
    <source>
        <dbReference type="Pfam" id="PF02225"/>
    </source>
</evidence>
<dbReference type="SUPFAM" id="SSF52025">
    <property type="entry name" value="PA domain"/>
    <property type="match status" value="1"/>
</dbReference>
<dbReference type="AlphaFoldDB" id="A0A7S2K911"/>
<dbReference type="InterPro" id="IPR046345">
    <property type="entry name" value="TraB_PrgY-like"/>
</dbReference>
<dbReference type="EMBL" id="HBGW01042662">
    <property type="protein sequence ID" value="CAD9567951.1"/>
    <property type="molecule type" value="Transcribed_RNA"/>
</dbReference>
<dbReference type="PANTHER" id="PTHR21530">
    <property type="entry name" value="PHEROMONE SHUTDOWN PROTEIN"/>
    <property type="match status" value="1"/>
</dbReference>
<reference evidence="2" key="1">
    <citation type="submission" date="2021-01" db="EMBL/GenBank/DDBJ databases">
        <authorList>
            <person name="Corre E."/>
            <person name="Pelletier E."/>
            <person name="Niang G."/>
            <person name="Scheremetjew M."/>
            <person name="Finn R."/>
            <person name="Kale V."/>
            <person name="Holt S."/>
            <person name="Cochrane G."/>
            <person name="Meng A."/>
            <person name="Brown T."/>
            <person name="Cohen L."/>
        </authorList>
    </citation>
    <scope>NUCLEOTIDE SEQUENCE</scope>
    <source>
        <strain evidence="2">RCC3387</strain>
    </source>
</reference>
<gene>
    <name evidence="2" type="ORF">BRAN1462_LOCUS27012</name>
</gene>
<dbReference type="InterPro" id="IPR003137">
    <property type="entry name" value="PA_domain"/>
</dbReference>
<dbReference type="InterPro" id="IPR046450">
    <property type="entry name" value="PA_dom_sf"/>
</dbReference>
<evidence type="ECO:0000313" key="2">
    <source>
        <dbReference type="EMBL" id="CAD9567951.1"/>
    </source>
</evidence>